<evidence type="ECO:0000256" key="1">
    <source>
        <dbReference type="SAM" id="Phobius"/>
    </source>
</evidence>
<dbReference type="AlphaFoldDB" id="A0A4Q9R7B7"/>
<dbReference type="Pfam" id="PF00487">
    <property type="entry name" value="FA_desaturase"/>
    <property type="match status" value="1"/>
</dbReference>
<evidence type="ECO:0000313" key="3">
    <source>
        <dbReference type="EMBL" id="TBU96502.1"/>
    </source>
</evidence>
<dbReference type="Proteomes" id="UP000292639">
    <property type="component" value="Unassembled WGS sequence"/>
</dbReference>
<feature type="transmembrane region" description="Helical" evidence="1">
    <location>
        <begin position="132"/>
        <end position="153"/>
    </location>
</feature>
<evidence type="ECO:0000313" key="4">
    <source>
        <dbReference type="Proteomes" id="UP000292639"/>
    </source>
</evidence>
<gene>
    <name evidence="3" type="ORF">DNJ96_10165</name>
</gene>
<accession>A0A4Q9R7B7</accession>
<keyword evidence="1" id="KW-1133">Transmembrane helix</keyword>
<dbReference type="EMBL" id="QJUP01000012">
    <property type="protein sequence ID" value="TBU96502.1"/>
    <property type="molecule type" value="Genomic_DNA"/>
</dbReference>
<dbReference type="InterPro" id="IPR005804">
    <property type="entry name" value="FA_desaturase_dom"/>
</dbReference>
<sequence>MALFRYPDGKLPNTLAMSYAVITYGGGLALLLSPYLALNLLGTLLLAHGMIIAAFLIHEFAHGTIFASAKANEWVGEFFGWMTGSCYQDFQTMRKKHMRHHVDNADVISFDPRRFLLRRPRWVQKLVLALEWAHIPAVDLMIHYMVMLMPFFSDEPSHRARRGKVLKIFVVRSALFALLGWLSPLALGLYALAWMLMVCVLRLADMHQHTYEPIEQLTDGKLELPHKGDRDYEQGNTFSNLISTRWPALNLLLLNFSYHNAHHDKPVAPWYRLPALHGQLFGADYRQVIPMRELIGNYHRYRLHRVFSEDYGAPQEGAQRTAQFYGAVGLSFLAVL</sequence>
<keyword evidence="1" id="KW-0812">Transmembrane</keyword>
<reference evidence="3 4" key="1">
    <citation type="submission" date="2018-06" db="EMBL/GenBank/DDBJ databases">
        <title>Three novel Pseudomonas species isolated from symptomatic oak.</title>
        <authorList>
            <person name="Bueno-Gonzalez V."/>
            <person name="Brady C."/>
        </authorList>
    </citation>
    <scope>NUCLEOTIDE SEQUENCE [LARGE SCALE GENOMIC DNA]</scope>
    <source>
        <strain evidence="3 4">P17C</strain>
    </source>
</reference>
<comment type="caution">
    <text evidence="3">The sequence shown here is derived from an EMBL/GenBank/DDBJ whole genome shotgun (WGS) entry which is preliminary data.</text>
</comment>
<dbReference type="GO" id="GO:0006629">
    <property type="term" value="P:lipid metabolic process"/>
    <property type="evidence" value="ECO:0007669"/>
    <property type="project" value="InterPro"/>
</dbReference>
<keyword evidence="4" id="KW-1185">Reference proteome</keyword>
<evidence type="ECO:0000259" key="2">
    <source>
        <dbReference type="Pfam" id="PF00487"/>
    </source>
</evidence>
<keyword evidence="1" id="KW-0472">Membrane</keyword>
<feature type="transmembrane region" description="Helical" evidence="1">
    <location>
        <begin position="40"/>
        <end position="58"/>
    </location>
</feature>
<name>A0A4Q9R7B7_9GAMM</name>
<proteinExistence type="predicted"/>
<dbReference type="RefSeq" id="WP_131183528.1">
    <property type="nucleotide sequence ID" value="NZ_QJUO01000004.1"/>
</dbReference>
<protein>
    <submittedName>
        <fullName evidence="3">Fatty acid desaturase</fullName>
    </submittedName>
</protein>
<feature type="domain" description="Fatty acid desaturase" evidence="2">
    <location>
        <begin position="39"/>
        <end position="293"/>
    </location>
</feature>
<organism evidence="3 4">
    <name type="scientific">Stutzerimonas kirkiae</name>
    <dbReference type="NCBI Taxonomy" id="2211392"/>
    <lineage>
        <taxon>Bacteria</taxon>
        <taxon>Pseudomonadati</taxon>
        <taxon>Pseudomonadota</taxon>
        <taxon>Gammaproteobacteria</taxon>
        <taxon>Pseudomonadales</taxon>
        <taxon>Pseudomonadaceae</taxon>
        <taxon>Stutzerimonas</taxon>
    </lineage>
</organism>
<feature type="transmembrane region" description="Helical" evidence="1">
    <location>
        <begin position="15"/>
        <end position="33"/>
    </location>
</feature>